<proteinExistence type="predicted"/>
<evidence type="ECO:0000313" key="4">
    <source>
        <dbReference type="Proteomes" id="UP000321110"/>
    </source>
</evidence>
<dbReference type="Proteomes" id="UP000321110">
    <property type="component" value="Unassembled WGS sequence"/>
</dbReference>
<dbReference type="InterPro" id="IPR054027">
    <property type="entry name" value="DUF6945"/>
</dbReference>
<dbReference type="AlphaFoldDB" id="A0A5C7WB13"/>
<dbReference type="EMBL" id="SSFO01000090">
    <property type="protein sequence ID" value="TXI33844.1"/>
    <property type="molecule type" value="Genomic_DNA"/>
</dbReference>
<protein>
    <submittedName>
        <fullName evidence="3">Helix-turn-helix domain-containing protein</fullName>
    </submittedName>
</protein>
<reference evidence="3 4" key="1">
    <citation type="submission" date="2018-09" db="EMBL/GenBank/DDBJ databases">
        <title>Metagenome Assembled Genomes from an Advanced Water Purification Facility.</title>
        <authorList>
            <person name="Stamps B.W."/>
            <person name="Spear J.R."/>
        </authorList>
    </citation>
    <scope>NUCLEOTIDE SEQUENCE [LARGE SCALE GENOMIC DNA]</scope>
    <source>
        <strain evidence="3">Bin_52_1</strain>
    </source>
</reference>
<evidence type="ECO:0000256" key="1">
    <source>
        <dbReference type="SAM" id="MobiDB-lite"/>
    </source>
</evidence>
<dbReference type="Gene3D" id="1.10.10.10">
    <property type="entry name" value="Winged helix-like DNA-binding domain superfamily/Winged helix DNA-binding domain"/>
    <property type="match status" value="1"/>
</dbReference>
<name>A0A5C7WB13_AQUAC</name>
<sequence>MRKIYTMATQLFAQTETQLDTYLPAYKNIMSAIGFVNLNTGETIKLSAEQKIVWLYILDRYKFFKEKGQLYFDNQSDIALACGVSERTVLRFINALSNSVDEEGKHVGSGYLQINQTRIGGHKSNSYTILSDLVLVQPEKTSNKPIQARTEQTNGIAAPAVQNAIEGLTGPSSDDSYIPAGQDWAFESITYDELEPQWVVTTQEDDGSMQDALTFNEEILSKTEHKNDDQGKDVPKPTLKKESNFSSAFHKDLPSKRFNPNGSVSSEMLNFCAQNNIAVTEINGSALFVVDGKEYEVGKNGFVPASPGAIKAMEIALPF</sequence>
<dbReference type="Pfam" id="PF22182">
    <property type="entry name" value="DUF6945"/>
    <property type="match status" value="1"/>
</dbReference>
<evidence type="ECO:0000259" key="2">
    <source>
        <dbReference type="Pfam" id="PF22182"/>
    </source>
</evidence>
<comment type="caution">
    <text evidence="3">The sequence shown here is derived from an EMBL/GenBank/DDBJ whole genome shotgun (WGS) entry which is preliminary data.</text>
</comment>
<organism evidence="3 4">
    <name type="scientific">Aquipseudomonas alcaligenes</name>
    <name type="common">Pseudomonas alcaligenes</name>
    <dbReference type="NCBI Taxonomy" id="43263"/>
    <lineage>
        <taxon>Bacteria</taxon>
        <taxon>Pseudomonadati</taxon>
        <taxon>Pseudomonadota</taxon>
        <taxon>Gammaproteobacteria</taxon>
        <taxon>Pseudomonadales</taxon>
        <taxon>Pseudomonadaceae</taxon>
        <taxon>Aquipseudomonas</taxon>
    </lineage>
</organism>
<gene>
    <name evidence="3" type="ORF">E6Q69_05500</name>
</gene>
<feature type="region of interest" description="Disordered" evidence="1">
    <location>
        <begin position="221"/>
        <end position="254"/>
    </location>
</feature>
<feature type="domain" description="DUF6945" evidence="2">
    <location>
        <begin position="32"/>
        <end position="96"/>
    </location>
</feature>
<evidence type="ECO:0000313" key="3">
    <source>
        <dbReference type="EMBL" id="TXI33844.1"/>
    </source>
</evidence>
<dbReference type="InterPro" id="IPR036388">
    <property type="entry name" value="WH-like_DNA-bd_sf"/>
</dbReference>
<accession>A0A5C7WB13</accession>